<dbReference type="GO" id="GO:0005737">
    <property type="term" value="C:cytoplasm"/>
    <property type="evidence" value="ECO:0007669"/>
    <property type="project" value="TreeGrafter"/>
</dbReference>
<gene>
    <name evidence="1" type="ORF">NBM05_01265</name>
</gene>
<protein>
    <submittedName>
        <fullName evidence="1">2-hydroxypenta-2,4-dienoate hydratase</fullName>
    </submittedName>
</protein>
<dbReference type="Proteomes" id="UP001139502">
    <property type="component" value="Unassembled WGS sequence"/>
</dbReference>
<sequence length="260" mass="27879">MSINVESVAQRLIEATDQRAPLEEIFGTEPSMSVADSFRVQQEVVRRRVAAGDQVAGFKLGNIAKAMQSKFGVDQPDYGYLLASQFVPENLAVSAQSYIQPFVELEPAFILKGDLGGEHTTVADVIRATDYVVPSLEIIDSRVRDWKIGIFDTLADSGSSGAVILGSQPRRLTEVNLADMPGHVVVDGEVAASGNTSAIYGSPLSAIVWLCRRVAEYGISFREGDVVIPGSCLEAVSLTPGTSVTGTFEGWGEVSFDYTP</sequence>
<name>A0A9X2HD68_9MICC</name>
<evidence type="ECO:0000313" key="1">
    <source>
        <dbReference type="EMBL" id="MCP3424697.1"/>
    </source>
</evidence>
<reference evidence="1" key="1">
    <citation type="submission" date="2022-06" db="EMBL/GenBank/DDBJ databases">
        <title>Rothia sp. isolated from sandalwood seedling.</title>
        <authorList>
            <person name="Tuikhar N."/>
            <person name="Kirdat K."/>
            <person name="Thorat V."/>
            <person name="Swetha P."/>
            <person name="Padma S."/>
            <person name="Sundararaj R."/>
            <person name="Yadav A."/>
        </authorList>
    </citation>
    <scope>NUCLEOTIDE SEQUENCE</scope>
    <source>
        <strain evidence="1">AR01</strain>
    </source>
</reference>
<accession>A0A9X2HD68</accession>
<dbReference type="AlphaFoldDB" id="A0A9X2HD68"/>
<keyword evidence="2" id="KW-1185">Reference proteome</keyword>
<dbReference type="PANTHER" id="PTHR30143">
    <property type="entry name" value="ACID HYDRATASE"/>
    <property type="match status" value="1"/>
</dbReference>
<proteinExistence type="predicted"/>
<dbReference type="InterPro" id="IPR036663">
    <property type="entry name" value="Fumarylacetoacetase_C_sf"/>
</dbReference>
<dbReference type="GO" id="GO:0008684">
    <property type="term" value="F:2-oxopent-4-enoate hydratase activity"/>
    <property type="evidence" value="ECO:0007669"/>
    <property type="project" value="TreeGrafter"/>
</dbReference>
<dbReference type="RefSeq" id="WP_254164499.1">
    <property type="nucleotide sequence ID" value="NZ_JANAFB010000002.1"/>
</dbReference>
<dbReference type="InterPro" id="IPR050772">
    <property type="entry name" value="Hydratase-Decarb/MhpD_sf"/>
</dbReference>
<organism evidence="1 2">
    <name type="scientific">Rothia santali</name>
    <dbReference type="NCBI Taxonomy" id="2949643"/>
    <lineage>
        <taxon>Bacteria</taxon>
        <taxon>Bacillati</taxon>
        <taxon>Actinomycetota</taxon>
        <taxon>Actinomycetes</taxon>
        <taxon>Micrococcales</taxon>
        <taxon>Micrococcaceae</taxon>
        <taxon>Rothia</taxon>
    </lineage>
</organism>
<dbReference type="SUPFAM" id="SSF56529">
    <property type="entry name" value="FAH"/>
    <property type="match status" value="1"/>
</dbReference>
<comment type="caution">
    <text evidence="1">The sequence shown here is derived from an EMBL/GenBank/DDBJ whole genome shotgun (WGS) entry which is preliminary data.</text>
</comment>
<evidence type="ECO:0000313" key="2">
    <source>
        <dbReference type="Proteomes" id="UP001139502"/>
    </source>
</evidence>
<dbReference type="EMBL" id="JANAFB010000002">
    <property type="protein sequence ID" value="MCP3424697.1"/>
    <property type="molecule type" value="Genomic_DNA"/>
</dbReference>
<dbReference type="Gene3D" id="3.90.850.10">
    <property type="entry name" value="Fumarylacetoacetase-like, C-terminal domain"/>
    <property type="match status" value="1"/>
</dbReference>
<dbReference type="PANTHER" id="PTHR30143:SF0">
    <property type="entry name" value="2-KETO-4-PENTENOATE HYDRATASE"/>
    <property type="match status" value="1"/>
</dbReference>